<organism evidence="3 4">
    <name type="scientific">Xylaria hypoxylon</name>
    <dbReference type="NCBI Taxonomy" id="37992"/>
    <lineage>
        <taxon>Eukaryota</taxon>
        <taxon>Fungi</taxon>
        <taxon>Dikarya</taxon>
        <taxon>Ascomycota</taxon>
        <taxon>Pezizomycotina</taxon>
        <taxon>Sordariomycetes</taxon>
        <taxon>Xylariomycetidae</taxon>
        <taxon>Xylariales</taxon>
        <taxon>Xylariaceae</taxon>
        <taxon>Xylaria</taxon>
    </lineage>
</organism>
<keyword evidence="2" id="KW-0472">Membrane</keyword>
<feature type="compositionally biased region" description="Basic and acidic residues" evidence="1">
    <location>
        <begin position="157"/>
        <end position="170"/>
    </location>
</feature>
<feature type="compositionally biased region" description="Low complexity" evidence="1">
    <location>
        <begin position="9"/>
        <end position="25"/>
    </location>
</feature>
<feature type="region of interest" description="Disordered" evidence="1">
    <location>
        <begin position="155"/>
        <end position="240"/>
    </location>
</feature>
<feature type="compositionally biased region" description="Low complexity" evidence="1">
    <location>
        <begin position="306"/>
        <end position="320"/>
    </location>
</feature>
<feature type="compositionally biased region" description="Basic and acidic residues" evidence="1">
    <location>
        <begin position="229"/>
        <end position="239"/>
    </location>
</feature>
<keyword evidence="2" id="KW-0812">Transmembrane</keyword>
<feature type="region of interest" description="Disordered" evidence="1">
    <location>
        <begin position="1"/>
        <end position="45"/>
    </location>
</feature>
<evidence type="ECO:0000313" key="3">
    <source>
        <dbReference type="EMBL" id="TGJ86822.1"/>
    </source>
</evidence>
<feature type="compositionally biased region" description="Polar residues" evidence="1">
    <location>
        <begin position="398"/>
        <end position="420"/>
    </location>
</feature>
<evidence type="ECO:0000256" key="2">
    <source>
        <dbReference type="SAM" id="Phobius"/>
    </source>
</evidence>
<accession>A0A4Z0ZDK0</accession>
<keyword evidence="4" id="KW-1185">Reference proteome</keyword>
<evidence type="ECO:0000256" key="1">
    <source>
        <dbReference type="SAM" id="MobiDB-lite"/>
    </source>
</evidence>
<dbReference type="AlphaFoldDB" id="A0A4Z0ZDK0"/>
<name>A0A4Z0ZDK0_9PEZI</name>
<gene>
    <name evidence="3" type="ORF">E0Z10_g1959</name>
</gene>
<feature type="region of interest" description="Disordered" evidence="1">
    <location>
        <begin position="269"/>
        <end position="474"/>
    </location>
</feature>
<sequence>MSQSTQSIRQSADQAAQSARQAADQASREISQTQSSASSAVSAASARASDQMSQSLASMSSRISADLSSAQSSASNAISSARAAASQFAASQIQAVQAGTSGATNIANPVVNQTKSNSVSAANVAIITSVSVVGTAILSTVASCLLLRYRQGKKSSRRESALEGNEEKYGKPVAVRGSPSPRFPRFGGSSRPSMNDFRLPSLGPLTQSKKAQREARSNIGSAASDYSDLEEKKSSRELASDADSIQQSVFRLQKNNVVNSATTVRLIRVGSEKGKGGPRTDVQETATEPIPPLPAVTALDQYPKITPTSTSNQPTTQFPSENDTTITRPPKAKGSPSEERRVSVRSSQNSDIEKVGWRPPIRSTATIQNRFRFRDSSDIESAEPTPTNLDTASPPPNTNTSSLRTQRPANSQAQASNGTSVFDRASTVRPKNGRGTFATFPRTRNEPARESVMNRGRPSINGRPARQSGEEDRR</sequence>
<feature type="compositionally biased region" description="Low complexity" evidence="1">
    <location>
        <begin position="35"/>
        <end position="45"/>
    </location>
</feature>
<evidence type="ECO:0000313" key="4">
    <source>
        <dbReference type="Proteomes" id="UP000297716"/>
    </source>
</evidence>
<reference evidence="3 4" key="1">
    <citation type="submission" date="2019-03" db="EMBL/GenBank/DDBJ databases">
        <title>Draft genome sequence of Xylaria hypoxylon DSM 108379, a ubiquitous saprotrophic-parasitic fungi on hardwood.</title>
        <authorList>
            <person name="Buettner E."/>
            <person name="Leonhardt S."/>
            <person name="Gebauer A.M."/>
            <person name="Liers C."/>
            <person name="Hofrichter M."/>
            <person name="Kellner H."/>
        </authorList>
    </citation>
    <scope>NUCLEOTIDE SEQUENCE [LARGE SCALE GENOMIC DNA]</scope>
    <source>
        <strain evidence="3 4">DSM 108379</strain>
    </source>
</reference>
<feature type="transmembrane region" description="Helical" evidence="2">
    <location>
        <begin position="124"/>
        <end position="147"/>
    </location>
</feature>
<keyword evidence="2" id="KW-1133">Transmembrane helix</keyword>
<protein>
    <submittedName>
        <fullName evidence="3">Uncharacterized protein</fullName>
    </submittedName>
</protein>
<dbReference type="Proteomes" id="UP000297716">
    <property type="component" value="Unassembled WGS sequence"/>
</dbReference>
<dbReference type="OrthoDB" id="4772682at2759"/>
<proteinExistence type="predicted"/>
<dbReference type="EMBL" id="SKBN01000022">
    <property type="protein sequence ID" value="TGJ86822.1"/>
    <property type="molecule type" value="Genomic_DNA"/>
</dbReference>
<comment type="caution">
    <text evidence="3">The sequence shown here is derived from an EMBL/GenBank/DDBJ whole genome shotgun (WGS) entry which is preliminary data.</text>
</comment>